<feature type="non-terminal residue" evidence="1">
    <location>
        <position position="1"/>
    </location>
</feature>
<dbReference type="AlphaFoldDB" id="A0A8S4Q583"/>
<organism evidence="1 2">
    <name type="scientific">Owenia fusiformis</name>
    <name type="common">Polychaete worm</name>
    <dbReference type="NCBI Taxonomy" id="6347"/>
    <lineage>
        <taxon>Eukaryota</taxon>
        <taxon>Metazoa</taxon>
        <taxon>Spiralia</taxon>
        <taxon>Lophotrochozoa</taxon>
        <taxon>Annelida</taxon>
        <taxon>Polychaeta</taxon>
        <taxon>Sedentaria</taxon>
        <taxon>Canalipalpata</taxon>
        <taxon>Sabellida</taxon>
        <taxon>Oweniida</taxon>
        <taxon>Oweniidae</taxon>
        <taxon>Owenia</taxon>
    </lineage>
</organism>
<name>A0A8S4Q583_OWEFU</name>
<dbReference type="Proteomes" id="UP000749559">
    <property type="component" value="Unassembled WGS sequence"/>
</dbReference>
<accession>A0A8S4Q583</accession>
<proteinExistence type="predicted"/>
<comment type="caution">
    <text evidence="1">The sequence shown here is derived from an EMBL/GenBank/DDBJ whole genome shotgun (WGS) entry which is preliminary data.</text>
</comment>
<reference evidence="1" key="1">
    <citation type="submission" date="2022-03" db="EMBL/GenBank/DDBJ databases">
        <authorList>
            <person name="Martin C."/>
        </authorList>
    </citation>
    <scope>NUCLEOTIDE SEQUENCE</scope>
</reference>
<sequence>ALIPTEYMENTWNGCLINHLFTFRCVSFQCYHCDGKTKQFNAIIQHLILKHPENEMKIRKIINVNGTIKLITKNFSDVIPSEIEASGKKIVIQDQDSMTISIAQYLDSDVPHVSKCSKLDIDSNNEMKCRTTMDNNIEKENEIENKIENETTNEITNEMNDIIHGVAPGPTIVGTGGCPGVFARVPTIVGTLSSPSSAR</sequence>
<gene>
    <name evidence="1" type="ORF">OFUS_LOCUS24818</name>
</gene>
<protein>
    <submittedName>
        <fullName evidence="1">Uncharacterized protein</fullName>
    </submittedName>
</protein>
<evidence type="ECO:0000313" key="1">
    <source>
        <dbReference type="EMBL" id="CAH1800986.1"/>
    </source>
</evidence>
<dbReference type="EMBL" id="CAIIXF020000012">
    <property type="protein sequence ID" value="CAH1800986.1"/>
    <property type="molecule type" value="Genomic_DNA"/>
</dbReference>
<evidence type="ECO:0000313" key="2">
    <source>
        <dbReference type="Proteomes" id="UP000749559"/>
    </source>
</evidence>
<keyword evidence="2" id="KW-1185">Reference proteome</keyword>